<dbReference type="GO" id="GO:0005737">
    <property type="term" value="C:cytoplasm"/>
    <property type="evidence" value="ECO:0007669"/>
    <property type="project" value="UniProtKB-SubCell"/>
</dbReference>
<keyword evidence="5" id="KW-0949">S-adenosyl-L-methionine</keyword>
<dbReference type="InterPro" id="IPR036974">
    <property type="entry name" value="PUA_sf"/>
</dbReference>
<protein>
    <submittedName>
        <fullName evidence="8">Class I SAM-dependent rRNA methyltransferase</fullName>
    </submittedName>
</protein>
<evidence type="ECO:0000256" key="1">
    <source>
        <dbReference type="ARBA" id="ARBA00004496"/>
    </source>
</evidence>
<dbReference type="SUPFAM" id="SSF53335">
    <property type="entry name" value="S-adenosyl-L-methionine-dependent methyltransferases"/>
    <property type="match status" value="1"/>
</dbReference>
<evidence type="ECO:0000259" key="7">
    <source>
        <dbReference type="Pfam" id="PF17785"/>
    </source>
</evidence>
<dbReference type="Pfam" id="PF17785">
    <property type="entry name" value="PUA_3"/>
    <property type="match status" value="1"/>
</dbReference>
<dbReference type="GO" id="GO:0008168">
    <property type="term" value="F:methyltransferase activity"/>
    <property type="evidence" value="ECO:0007669"/>
    <property type="project" value="UniProtKB-KW"/>
</dbReference>
<feature type="domain" description="RlmI-like PUA" evidence="7">
    <location>
        <begin position="4"/>
        <end position="64"/>
    </location>
</feature>
<dbReference type="InterPro" id="IPR041532">
    <property type="entry name" value="RlmI-like_PUA"/>
</dbReference>
<feature type="domain" description="Methyltransferase" evidence="6">
    <location>
        <begin position="218"/>
        <end position="363"/>
    </location>
</feature>
<dbReference type="EMBL" id="DSDY01000050">
    <property type="protein sequence ID" value="HDS10279.1"/>
    <property type="molecule type" value="Genomic_DNA"/>
</dbReference>
<proteinExistence type="predicted"/>
<dbReference type="CDD" id="cd02440">
    <property type="entry name" value="AdoMet_MTases"/>
    <property type="match status" value="1"/>
</dbReference>
<evidence type="ECO:0000256" key="5">
    <source>
        <dbReference type="ARBA" id="ARBA00022691"/>
    </source>
</evidence>
<dbReference type="GO" id="GO:0032259">
    <property type="term" value="P:methylation"/>
    <property type="evidence" value="ECO:0007669"/>
    <property type="project" value="UniProtKB-KW"/>
</dbReference>
<evidence type="ECO:0000313" key="8">
    <source>
        <dbReference type="EMBL" id="HDS10279.1"/>
    </source>
</evidence>
<organism evidence="8">
    <name type="scientific">Fervidicoccus fontis</name>
    <dbReference type="NCBI Taxonomy" id="683846"/>
    <lineage>
        <taxon>Archaea</taxon>
        <taxon>Thermoproteota</taxon>
        <taxon>Thermoprotei</taxon>
        <taxon>Fervidicoccales</taxon>
        <taxon>Fervidicoccaceae</taxon>
        <taxon>Fervidicoccus</taxon>
    </lineage>
</organism>
<sequence>MHTVEIKSEAERSLREKVYTIYSKWIKADSTVPSGSFVKVLFKGEHVGYGFYERIGPIGLRVLAYLSEGPPDTLEEIMRWRIQRAYKLRTLMGEKADAGYRLVYADSDGMPGLIIDVYGKTSVIQSSSIGWDSNKMKLAKIIVDEGISQRVYLKNDQRGRKEFGLPVERAFLIGGGEEKEIIREGKANLVVDFKLGQKTGFYLDQRPIREKISMMKLDGYRVLDLFSYNGSFTVHALLSGAVNSVMVEESPTAIKIALENMRLNSLDSYELIRGRVEKICDSLIAKRRKFDLVIADPPAFITSKSHYNKGARAYAKLIESVLKLVEPGGLVYISSCSYYLKENELLEMIKKEAVNNGFGIRLLFHNSPINSCSYTRIIDEQLRYLKGYLFRVE</sequence>
<dbReference type="Gene3D" id="3.40.50.150">
    <property type="entry name" value="Vaccinia Virus protein VP39"/>
    <property type="match status" value="1"/>
</dbReference>
<dbReference type="Gene3D" id="2.30.130.10">
    <property type="entry name" value="PUA domain"/>
    <property type="match status" value="1"/>
</dbReference>
<dbReference type="Gene3D" id="3.30.750.80">
    <property type="entry name" value="RNA methyltransferase domain (HRMD) like"/>
    <property type="match status" value="1"/>
</dbReference>
<dbReference type="AlphaFoldDB" id="A0A7C1E126"/>
<evidence type="ECO:0000259" key="6">
    <source>
        <dbReference type="Pfam" id="PF13847"/>
    </source>
</evidence>
<reference evidence="8" key="1">
    <citation type="journal article" date="2020" name="mSystems">
        <title>Genome- and Community-Level Interaction Insights into Carbon Utilization and Element Cycling Functions of Hydrothermarchaeota in Hydrothermal Sediment.</title>
        <authorList>
            <person name="Zhou Z."/>
            <person name="Liu Y."/>
            <person name="Xu W."/>
            <person name="Pan J."/>
            <person name="Luo Z.H."/>
            <person name="Li M."/>
        </authorList>
    </citation>
    <scope>NUCLEOTIDE SEQUENCE [LARGE SCALE GENOMIC DNA]</scope>
    <source>
        <strain evidence="8">SpSt-123</strain>
    </source>
</reference>
<comment type="subcellular location">
    <subcellularLocation>
        <location evidence="1">Cytoplasm</location>
    </subcellularLocation>
</comment>
<dbReference type="PANTHER" id="PTHR42873">
    <property type="entry name" value="RIBOSOMAL RNA LARGE SUBUNIT METHYLTRANSFERASE"/>
    <property type="match status" value="1"/>
</dbReference>
<gene>
    <name evidence="8" type="ORF">ENO04_01455</name>
</gene>
<evidence type="ECO:0000256" key="2">
    <source>
        <dbReference type="ARBA" id="ARBA00022490"/>
    </source>
</evidence>
<dbReference type="InterPro" id="IPR025714">
    <property type="entry name" value="Methyltranfer_dom"/>
</dbReference>
<dbReference type="PANTHER" id="PTHR42873:SF1">
    <property type="entry name" value="S-ADENOSYLMETHIONINE-DEPENDENT METHYLTRANSFERASE DOMAIN-CONTAINING PROTEIN"/>
    <property type="match status" value="1"/>
</dbReference>
<dbReference type="GO" id="GO:0003723">
    <property type="term" value="F:RNA binding"/>
    <property type="evidence" value="ECO:0007669"/>
    <property type="project" value="InterPro"/>
</dbReference>
<dbReference type="Pfam" id="PF13847">
    <property type="entry name" value="Methyltransf_31"/>
    <property type="match status" value="1"/>
</dbReference>
<keyword evidence="2" id="KW-0963">Cytoplasm</keyword>
<keyword evidence="3 8" id="KW-0489">Methyltransferase</keyword>
<name>A0A7C1E126_9CREN</name>
<evidence type="ECO:0000256" key="4">
    <source>
        <dbReference type="ARBA" id="ARBA00022679"/>
    </source>
</evidence>
<dbReference type="InterPro" id="IPR029063">
    <property type="entry name" value="SAM-dependent_MTases_sf"/>
</dbReference>
<accession>A0A7C1E126</accession>
<evidence type="ECO:0000256" key="3">
    <source>
        <dbReference type="ARBA" id="ARBA00022603"/>
    </source>
</evidence>
<dbReference type="CDD" id="cd11572">
    <property type="entry name" value="RlmI_M_like"/>
    <property type="match status" value="1"/>
</dbReference>
<comment type="caution">
    <text evidence="8">The sequence shown here is derived from an EMBL/GenBank/DDBJ whole genome shotgun (WGS) entry which is preliminary data.</text>
</comment>
<keyword evidence="4 8" id="KW-0808">Transferase</keyword>